<organism evidence="7">
    <name type="scientific">marine sediment metagenome</name>
    <dbReference type="NCBI Taxonomy" id="412755"/>
    <lineage>
        <taxon>unclassified sequences</taxon>
        <taxon>metagenomes</taxon>
        <taxon>ecological metagenomes</taxon>
    </lineage>
</organism>
<gene>
    <name evidence="7" type="ORF">LCGC14_2539090</name>
</gene>
<evidence type="ECO:0000256" key="5">
    <source>
        <dbReference type="ARBA" id="ARBA00023219"/>
    </source>
</evidence>
<dbReference type="GO" id="GO:0044423">
    <property type="term" value="C:virion component"/>
    <property type="evidence" value="ECO:0007669"/>
    <property type="project" value="UniProtKB-KW"/>
</dbReference>
<keyword evidence="5" id="KW-0231">Viral genome packaging</keyword>
<dbReference type="Pfam" id="PF12236">
    <property type="entry name" value="Head-tail_con"/>
    <property type="match status" value="1"/>
</dbReference>
<evidence type="ECO:0000256" key="3">
    <source>
        <dbReference type="ARBA" id="ARBA00022612"/>
    </source>
</evidence>
<evidence type="ECO:0000256" key="6">
    <source>
        <dbReference type="ARBA" id="ARBA00023296"/>
    </source>
</evidence>
<feature type="non-terminal residue" evidence="7">
    <location>
        <position position="307"/>
    </location>
</feature>
<name>A0A0F9DJB0_9ZZZZ</name>
<evidence type="ECO:0000256" key="4">
    <source>
        <dbReference type="ARBA" id="ARBA00022844"/>
    </source>
</evidence>
<evidence type="ECO:0000313" key="7">
    <source>
        <dbReference type="EMBL" id="KKL12103.1"/>
    </source>
</evidence>
<reference evidence="7" key="1">
    <citation type="journal article" date="2015" name="Nature">
        <title>Complex archaea that bridge the gap between prokaryotes and eukaryotes.</title>
        <authorList>
            <person name="Spang A."/>
            <person name="Saw J.H."/>
            <person name="Jorgensen S.L."/>
            <person name="Zaremba-Niedzwiedzka K."/>
            <person name="Martijn J."/>
            <person name="Lind A.E."/>
            <person name="van Eijk R."/>
            <person name="Schleper C."/>
            <person name="Guy L."/>
            <person name="Ettema T.J."/>
        </authorList>
    </citation>
    <scope>NUCLEOTIDE SEQUENCE</scope>
</reference>
<comment type="caution">
    <text evidence="7">The sequence shown here is derived from an EMBL/GenBank/DDBJ whole genome shotgun (WGS) entry which is preliminary data.</text>
</comment>
<protein>
    <submittedName>
        <fullName evidence="7">Uncharacterized protein</fullName>
    </submittedName>
</protein>
<evidence type="ECO:0000256" key="1">
    <source>
        <dbReference type="ARBA" id="ARBA00004328"/>
    </source>
</evidence>
<dbReference type="InterPro" id="IPR020991">
    <property type="entry name" value="Connector_podovirus"/>
</dbReference>
<keyword evidence="6" id="KW-1160">Virus entry into host cell</keyword>
<keyword evidence="3" id="KW-1188">Viral release from host cell</keyword>
<dbReference type="GO" id="GO:0046718">
    <property type="term" value="P:symbiont entry into host cell"/>
    <property type="evidence" value="ECO:0007669"/>
    <property type="project" value="UniProtKB-KW"/>
</dbReference>
<proteinExistence type="predicted"/>
<accession>A0A0F9DJB0</accession>
<keyword evidence="2" id="KW-1162">Viral penetration into host cytoplasm</keyword>
<keyword evidence="4" id="KW-0946">Virion</keyword>
<sequence length="307" mass="35137">MATKAEEIIDLRNRELRLQANIRSLWQQTANKLYPYVQIDSTFEPGSIRTTEIYDQTPMLDAEDMVSGLKQILIPSGQPFFAIKIGGNNTTNDSTQRYISMLTESTHNAIYASNFITEIDEVLRSLIIFGPASIFSEWTPRTGLNYKSCVLGSFQYLENSKKLVDGIVITIQYTPRQAIQEFGEDNVGKEVMKAFNESAKQEELFSFIYLTRPREIFNPNLSRNFFGNMPWETTVVNEKEKLIVAESGFAEFPYHSARWKRPANEKHGRGIGTEILPQIKVLDRSMRNWIDVGNLWAVPPMEVLFSV</sequence>
<dbReference type="EMBL" id="LAZR01041392">
    <property type="protein sequence ID" value="KKL12103.1"/>
    <property type="molecule type" value="Genomic_DNA"/>
</dbReference>
<comment type="subcellular location">
    <subcellularLocation>
        <location evidence="1">Virion</location>
    </subcellularLocation>
</comment>
<evidence type="ECO:0000256" key="2">
    <source>
        <dbReference type="ARBA" id="ARBA00022595"/>
    </source>
</evidence>
<dbReference type="AlphaFoldDB" id="A0A0F9DJB0"/>